<comment type="caution">
    <text evidence="1">The sequence shown here is derived from an EMBL/GenBank/DDBJ whole genome shotgun (WGS) entry which is preliminary data.</text>
</comment>
<dbReference type="Gene3D" id="2.30.110.10">
    <property type="entry name" value="Electron Transport, Fmn-binding Protein, Chain A"/>
    <property type="match status" value="1"/>
</dbReference>
<dbReference type="PANTHER" id="PTHR35802">
    <property type="entry name" value="PROTEASE SYNTHASE AND SPORULATION PROTEIN PAI 2"/>
    <property type="match status" value="1"/>
</dbReference>
<dbReference type="AlphaFoldDB" id="A0A2N7U802"/>
<dbReference type="Proteomes" id="UP000235803">
    <property type="component" value="Unassembled WGS sequence"/>
</dbReference>
<dbReference type="PANTHER" id="PTHR35802:SF1">
    <property type="entry name" value="PROTEASE SYNTHASE AND SPORULATION PROTEIN PAI 2"/>
    <property type="match status" value="1"/>
</dbReference>
<accession>A0A2N7U802</accession>
<dbReference type="InterPro" id="IPR007396">
    <property type="entry name" value="TR_PAI2-type"/>
</dbReference>
<dbReference type="Pfam" id="PF04299">
    <property type="entry name" value="FMN_bind_2"/>
    <property type="match status" value="1"/>
</dbReference>
<dbReference type="OrthoDB" id="9794948at2"/>
<evidence type="ECO:0000313" key="2">
    <source>
        <dbReference type="Proteomes" id="UP000235803"/>
    </source>
</evidence>
<dbReference type="PIRSF" id="PIRSF010372">
    <property type="entry name" value="PaiB"/>
    <property type="match status" value="1"/>
</dbReference>
<gene>
    <name evidence="1" type="ORF">C1H69_05825</name>
</gene>
<dbReference type="EMBL" id="PNRF01000012">
    <property type="protein sequence ID" value="PMR76557.1"/>
    <property type="molecule type" value="Genomic_DNA"/>
</dbReference>
<evidence type="ECO:0000313" key="1">
    <source>
        <dbReference type="EMBL" id="PMR76557.1"/>
    </source>
</evidence>
<protein>
    <submittedName>
        <fullName evidence="1">Transcriptional regulator</fullName>
    </submittedName>
</protein>
<proteinExistence type="predicted"/>
<dbReference type="RefSeq" id="WP_102652461.1">
    <property type="nucleotide sequence ID" value="NZ_PNRF01000012.1"/>
</dbReference>
<dbReference type="SUPFAM" id="SSF50475">
    <property type="entry name" value="FMN-binding split barrel"/>
    <property type="match status" value="1"/>
</dbReference>
<reference evidence="1 2" key="1">
    <citation type="submission" date="2018-01" db="EMBL/GenBank/DDBJ databases">
        <title>Halomonas endophytica sp. nov., isolated from storage liquid in the stems of Populus euphratica.</title>
        <authorList>
            <person name="Chen C."/>
        </authorList>
    </citation>
    <scope>NUCLEOTIDE SEQUENCE [LARGE SCALE GENOMIC DNA]</scope>
    <source>
        <strain evidence="1 2">MC28</strain>
    </source>
</reference>
<organism evidence="1 2">
    <name type="scientific">Billgrantia endophytica</name>
    <dbReference type="NCBI Taxonomy" id="2033802"/>
    <lineage>
        <taxon>Bacteria</taxon>
        <taxon>Pseudomonadati</taxon>
        <taxon>Pseudomonadota</taxon>
        <taxon>Gammaproteobacteria</taxon>
        <taxon>Oceanospirillales</taxon>
        <taxon>Halomonadaceae</taxon>
        <taxon>Billgrantia</taxon>
    </lineage>
</organism>
<sequence length="210" mass="23254">MHVPDSMRLSRCKAYELIDRHGFATLIDATLQATHLPLLLEQDEGGLGTLYGHFARANPHWQGLDGTRVLAVFSGPHAYISPSWYASRPAVPTWNYVAVHAAGTLELLDRNATRSLLDRTLARHEPELLDDPDMLDTAYFDGMLTGVVGFRIRLDTLQGKAKLGLHRPQADRDGVKAALGASQAPEARQLWHYLQALESETLKPQAEDVP</sequence>
<keyword evidence="2" id="KW-1185">Reference proteome</keyword>
<name>A0A2N7U802_9GAMM</name>
<dbReference type="InterPro" id="IPR012349">
    <property type="entry name" value="Split_barrel_FMN-bd"/>
</dbReference>